<dbReference type="InterPro" id="IPR018540">
    <property type="entry name" value="Spo0E-like"/>
</dbReference>
<reference evidence="2" key="1">
    <citation type="journal article" date="2019" name="Int. J. Syst. Evol. Microbiol.">
        <title>The Global Catalogue of Microorganisms (GCM) 10K type strain sequencing project: providing services to taxonomists for standard genome sequencing and annotation.</title>
        <authorList>
            <consortium name="The Broad Institute Genomics Platform"/>
            <consortium name="The Broad Institute Genome Sequencing Center for Infectious Disease"/>
            <person name="Wu L."/>
            <person name="Ma J."/>
        </authorList>
    </citation>
    <scope>NUCLEOTIDE SEQUENCE [LARGE SCALE GENOMIC DNA]</scope>
    <source>
        <strain evidence="2">CGMCC 1.12769</strain>
    </source>
</reference>
<dbReference type="Gene3D" id="4.10.280.10">
    <property type="entry name" value="Helix-loop-helix DNA-binding domain"/>
    <property type="match status" value="1"/>
</dbReference>
<dbReference type="Proteomes" id="UP000659344">
    <property type="component" value="Unassembled WGS sequence"/>
</dbReference>
<evidence type="ECO:0008006" key="3">
    <source>
        <dbReference type="Google" id="ProtNLM"/>
    </source>
</evidence>
<accession>A0ABQ1Y8C9</accession>
<organism evidence="1 2">
    <name type="scientific">Paenibacillus segetis</name>
    <dbReference type="NCBI Taxonomy" id="1325360"/>
    <lineage>
        <taxon>Bacteria</taxon>
        <taxon>Bacillati</taxon>
        <taxon>Bacillota</taxon>
        <taxon>Bacilli</taxon>
        <taxon>Bacillales</taxon>
        <taxon>Paenibacillaceae</taxon>
        <taxon>Paenibacillus</taxon>
    </lineage>
</organism>
<protein>
    <recommendedName>
        <fullName evidence="3">Spo0E like sporulation regulatory protein</fullName>
    </recommendedName>
</protein>
<comment type="caution">
    <text evidence="1">The sequence shown here is derived from an EMBL/GenBank/DDBJ whole genome shotgun (WGS) entry which is preliminary data.</text>
</comment>
<gene>
    <name evidence="1" type="ORF">GCM10008013_11470</name>
</gene>
<dbReference type="RefSeq" id="WP_188536681.1">
    <property type="nucleotide sequence ID" value="NZ_BMFT01000001.1"/>
</dbReference>
<dbReference type="InterPro" id="IPR037208">
    <property type="entry name" value="Spo0E-like_sf"/>
</dbReference>
<dbReference type="InterPro" id="IPR036638">
    <property type="entry name" value="HLH_DNA-bd_sf"/>
</dbReference>
<evidence type="ECO:0000313" key="1">
    <source>
        <dbReference type="EMBL" id="GGH16607.1"/>
    </source>
</evidence>
<dbReference type="Pfam" id="PF09388">
    <property type="entry name" value="SpoOE-like"/>
    <property type="match status" value="1"/>
</dbReference>
<keyword evidence="2" id="KW-1185">Reference proteome</keyword>
<dbReference type="EMBL" id="BMFT01000001">
    <property type="protein sequence ID" value="GGH16607.1"/>
    <property type="molecule type" value="Genomic_DNA"/>
</dbReference>
<sequence length="59" mass="7015">MDQLKQLLIQIEQLRQQLNDLHQNKNFTDPEVIIASQMLDAVLNEYYRLMQIKSKNDPS</sequence>
<proteinExistence type="predicted"/>
<dbReference type="SUPFAM" id="SSF140500">
    <property type="entry name" value="BAS1536-like"/>
    <property type="match status" value="1"/>
</dbReference>
<name>A0ABQ1Y8C9_9BACL</name>
<evidence type="ECO:0000313" key="2">
    <source>
        <dbReference type="Proteomes" id="UP000659344"/>
    </source>
</evidence>